<dbReference type="PRINTS" id="PR00625">
    <property type="entry name" value="JDOMAIN"/>
</dbReference>
<dbReference type="InterPro" id="IPR001623">
    <property type="entry name" value="DnaJ_domain"/>
</dbReference>
<feature type="compositionally biased region" description="Polar residues" evidence="1">
    <location>
        <begin position="389"/>
        <end position="400"/>
    </location>
</feature>
<sequence length="596" mass="66968">MYSTTRVTNYYSILGISHNSTLKDINSAYKRLALKHHPDKQGTGSGDVSNDEFQKIQEAIEILRDPIRKQEHDDVLRGAGYYFCSVPFISDDEYEDWEEGTWRPTSGKRYDFSDPKELYKYKYGHSVHMDPFAPESLVEKARVEIEIRVGEQLKREAEAAEAAAAAAAAAGDVGSENGDDEGEEDEGVDGGVLFEKPQHFQDILEYLRKQEFANVEKRKRAMQANVDKDEERLRNGEEEEFDDEKEFSRGYGNEYCWRSKEAGSDVPREWHEDFYYNEDDGVYYGGDEDEGEGEYEEEDDDDDEENDEGEDDEDDNRRENKDDDEDDEQSQGPGAGATSRPNDNPHESDRYDDDSYYHSNEEEEEYEGGGNNNGADIYFFQYSSTAIKQPASGSSQSTEYMTARCTRDSEEEYVPDEAGGISLTPFMNQSPQSSESSISSSSSITSRSSPSIEPNTTANANIDDPLLWHFYSKLTDRSNLYTSQDFLFEVTGMIFEIYCQWLEGVRLTFPEAKPLTKGQGDAPACLHLGGWEKRFGREKCGGCHLRQPLYMLTCPGCGVEMCVGCRLTSAAGAAAGSKGKGVGDLLEGWDVAGLGW</sequence>
<dbReference type="Gene3D" id="1.10.287.110">
    <property type="entry name" value="DnaJ domain"/>
    <property type="match status" value="1"/>
</dbReference>
<feature type="compositionally biased region" description="Acidic residues" evidence="1">
    <location>
        <begin position="275"/>
        <end position="314"/>
    </location>
</feature>
<protein>
    <recommendedName>
        <fullName evidence="2">J domain-containing protein</fullName>
    </recommendedName>
</protein>
<feature type="region of interest" description="Disordered" evidence="1">
    <location>
        <begin position="229"/>
        <end position="372"/>
    </location>
</feature>
<evidence type="ECO:0000256" key="1">
    <source>
        <dbReference type="SAM" id="MobiDB-lite"/>
    </source>
</evidence>
<dbReference type="Pfam" id="PF00226">
    <property type="entry name" value="DnaJ"/>
    <property type="match status" value="1"/>
</dbReference>
<feature type="domain" description="J" evidence="2">
    <location>
        <begin position="9"/>
        <end position="76"/>
    </location>
</feature>
<evidence type="ECO:0000313" key="3">
    <source>
        <dbReference type="EMBL" id="GKZ19126.1"/>
    </source>
</evidence>
<dbReference type="PROSITE" id="PS50076">
    <property type="entry name" value="DNAJ_2"/>
    <property type="match status" value="1"/>
</dbReference>
<feature type="region of interest" description="Disordered" evidence="1">
    <location>
        <begin position="167"/>
        <end position="190"/>
    </location>
</feature>
<organism evidence="3 4">
    <name type="scientific">Aspergillus brasiliensis</name>
    <dbReference type="NCBI Taxonomy" id="319629"/>
    <lineage>
        <taxon>Eukaryota</taxon>
        <taxon>Fungi</taxon>
        <taxon>Dikarya</taxon>
        <taxon>Ascomycota</taxon>
        <taxon>Pezizomycotina</taxon>
        <taxon>Eurotiomycetes</taxon>
        <taxon>Eurotiomycetidae</taxon>
        <taxon>Eurotiales</taxon>
        <taxon>Aspergillaceae</taxon>
        <taxon>Aspergillus</taxon>
        <taxon>Aspergillus subgen. Circumdati</taxon>
    </lineage>
</organism>
<dbReference type="CDD" id="cd06257">
    <property type="entry name" value="DnaJ"/>
    <property type="match status" value="1"/>
</dbReference>
<feature type="compositionally biased region" description="Low complexity" evidence="1">
    <location>
        <begin position="167"/>
        <end position="176"/>
    </location>
</feature>
<comment type="caution">
    <text evidence="3">The sequence shown here is derived from an EMBL/GenBank/DDBJ whole genome shotgun (WGS) entry which is preliminary data.</text>
</comment>
<reference evidence="3" key="1">
    <citation type="submission" date="2022-07" db="EMBL/GenBank/DDBJ databases">
        <title>Taxonomy of Aspergillus series Nigri: significant species reduction supported by multi-species coalescent approaches.</title>
        <authorList>
            <person name="Bian C."/>
            <person name="Kusuya Y."/>
            <person name="Sklenar F."/>
            <person name="D'hooge E."/>
            <person name="Yaguchi T."/>
            <person name="Takahashi H."/>
            <person name="Hubka V."/>
        </authorList>
    </citation>
    <scope>NUCLEOTIDE SEQUENCE</scope>
    <source>
        <strain evidence="3">CBS 733.88</strain>
    </source>
</reference>
<evidence type="ECO:0000259" key="2">
    <source>
        <dbReference type="PROSITE" id="PS50076"/>
    </source>
</evidence>
<proteinExistence type="predicted"/>
<feature type="compositionally biased region" description="Basic and acidic residues" evidence="1">
    <location>
        <begin position="343"/>
        <end position="360"/>
    </location>
</feature>
<feature type="region of interest" description="Disordered" evidence="1">
    <location>
        <begin position="389"/>
        <end position="458"/>
    </location>
</feature>
<name>A0A9W5YNS0_9EURO</name>
<gene>
    <name evidence="3" type="ORF">AbraCBS73388_003103</name>
</gene>
<dbReference type="SMART" id="SM00271">
    <property type="entry name" value="DnaJ"/>
    <property type="match status" value="1"/>
</dbReference>
<dbReference type="Proteomes" id="UP001143548">
    <property type="component" value="Unassembled WGS sequence"/>
</dbReference>
<dbReference type="InterPro" id="IPR050817">
    <property type="entry name" value="DjlA_DnaK_co-chaperone"/>
</dbReference>
<evidence type="ECO:0000313" key="4">
    <source>
        <dbReference type="Proteomes" id="UP001143548"/>
    </source>
</evidence>
<dbReference type="InterPro" id="IPR036869">
    <property type="entry name" value="J_dom_sf"/>
</dbReference>
<feature type="compositionally biased region" description="Basic and acidic residues" evidence="1">
    <location>
        <begin position="257"/>
        <end position="274"/>
    </location>
</feature>
<dbReference type="SUPFAM" id="SSF46565">
    <property type="entry name" value="Chaperone J-domain"/>
    <property type="match status" value="1"/>
</dbReference>
<dbReference type="AlphaFoldDB" id="A0A9W5YNS0"/>
<feature type="compositionally biased region" description="Acidic residues" evidence="1">
    <location>
        <begin position="177"/>
        <end position="188"/>
    </location>
</feature>
<feature type="compositionally biased region" description="Low complexity" evidence="1">
    <location>
        <begin position="429"/>
        <end position="454"/>
    </location>
</feature>
<accession>A0A9W5YNS0</accession>
<dbReference type="PANTHER" id="PTHR24074">
    <property type="entry name" value="CO-CHAPERONE PROTEIN DJLA"/>
    <property type="match status" value="1"/>
</dbReference>
<dbReference type="EMBL" id="BROQ01000016">
    <property type="protein sequence ID" value="GKZ19126.1"/>
    <property type="molecule type" value="Genomic_DNA"/>
</dbReference>